<keyword evidence="3" id="KW-1185">Reference proteome</keyword>
<protein>
    <submittedName>
        <fullName evidence="2">TMhelix containing protein</fullName>
    </submittedName>
</protein>
<dbReference type="Proteomes" id="UP000269348">
    <property type="component" value="Segment"/>
</dbReference>
<organism evidence="2 3">
    <name type="scientific">Vibrio phage 1.238.A._10N.261.52.F10</name>
    <dbReference type="NCBI Taxonomy" id="1881231"/>
    <lineage>
        <taxon>Viruses</taxon>
        <taxon>Duplodnaviria</taxon>
        <taxon>Heunggongvirae</taxon>
        <taxon>Uroviricota</taxon>
        <taxon>Caudoviricetes</taxon>
        <taxon>Schitoviridae</taxon>
        <taxon>Pariacacavirus</taxon>
        <taxon>Pariacacavirus 1238A</taxon>
    </lineage>
</organism>
<evidence type="ECO:0000313" key="2">
    <source>
        <dbReference type="EMBL" id="AUR97268.1"/>
    </source>
</evidence>
<sequence>MEINGLLTSALECAVTGFFAALFFIIFDVLITPSDDCKVVGGDD</sequence>
<keyword evidence="1" id="KW-0472">Membrane</keyword>
<accession>A0A2I7RUD9</accession>
<gene>
    <name evidence="2" type="ORF">NVP1238A_19</name>
</gene>
<dbReference type="EMBL" id="MG592603">
    <property type="protein sequence ID" value="AUR97268.1"/>
    <property type="molecule type" value="Genomic_DNA"/>
</dbReference>
<evidence type="ECO:0000313" key="3">
    <source>
        <dbReference type="Proteomes" id="UP000269348"/>
    </source>
</evidence>
<name>A0A2I7RUD9_9CAUD</name>
<evidence type="ECO:0000256" key="1">
    <source>
        <dbReference type="SAM" id="Phobius"/>
    </source>
</evidence>
<keyword evidence="1" id="KW-1133">Transmembrane helix</keyword>
<proteinExistence type="predicted"/>
<feature type="transmembrane region" description="Helical" evidence="1">
    <location>
        <begin position="6"/>
        <end position="31"/>
    </location>
</feature>
<keyword evidence="1" id="KW-0812">Transmembrane</keyword>
<reference evidence="2 3" key="1">
    <citation type="submission" date="2017-11" db="EMBL/GenBank/DDBJ databases">
        <title>A major lineage of nontailed dsDNA viruses as unrecognized killers of marine bacteria.</title>
        <authorList>
            <person name="Kauffman K.M."/>
            <person name="Hussain F.A."/>
            <person name="Yang J."/>
            <person name="Arevalo P."/>
            <person name="Brown J.M."/>
            <person name="Chang W.K."/>
            <person name="VanInsberghe D."/>
            <person name="Elsherbini J."/>
            <person name="Cutler M.B."/>
            <person name="Kelly L."/>
            <person name="Polz M.F."/>
        </authorList>
    </citation>
    <scope>NUCLEOTIDE SEQUENCE [LARGE SCALE GENOMIC DNA]</scope>
</reference>